<dbReference type="PANTHER" id="PTHR47424">
    <property type="entry name" value="REGULATORY PROTEIN GAL4"/>
    <property type="match status" value="1"/>
</dbReference>
<dbReference type="Gene3D" id="3.40.50.720">
    <property type="entry name" value="NAD(P)-binding Rossmann-like Domain"/>
    <property type="match status" value="1"/>
</dbReference>
<comment type="caution">
    <text evidence="5">The sequence shown here is derived from an EMBL/GenBank/DDBJ whole genome shotgun (WGS) entry which is preliminary data.</text>
</comment>
<dbReference type="GO" id="GO:0000978">
    <property type="term" value="F:RNA polymerase II cis-regulatory region sequence-specific DNA binding"/>
    <property type="evidence" value="ECO:0007669"/>
    <property type="project" value="TreeGrafter"/>
</dbReference>
<evidence type="ECO:0000256" key="2">
    <source>
        <dbReference type="ARBA" id="ARBA00023163"/>
    </source>
</evidence>
<keyword evidence="6" id="KW-1185">Reference proteome</keyword>
<keyword evidence="2" id="KW-0804">Transcription</keyword>
<evidence type="ECO:0000313" key="5">
    <source>
        <dbReference type="EMBL" id="OHE91882.1"/>
    </source>
</evidence>
<feature type="region of interest" description="Disordered" evidence="4">
    <location>
        <begin position="205"/>
        <end position="269"/>
    </location>
</feature>
<dbReference type="GeneID" id="34565963"/>
<reference evidence="5 6" key="1">
    <citation type="submission" date="2016-09" db="EMBL/GenBank/DDBJ databases">
        <authorList>
            <person name="Capua I."/>
            <person name="De Benedictis P."/>
            <person name="Joannis T."/>
            <person name="Lombin L.H."/>
            <person name="Cattoli G."/>
        </authorList>
    </citation>
    <scope>NUCLEOTIDE SEQUENCE [LARGE SCALE GENOMIC DNA]</scope>
    <source>
        <strain evidence="5 6">IMI 309357</strain>
    </source>
</reference>
<keyword evidence="3" id="KW-0539">Nucleus</keyword>
<dbReference type="PANTHER" id="PTHR47424:SF2">
    <property type="entry name" value="TRANSCRIPTION FACTOR DOMAIN-CONTAINING PROTEIN-RELATED"/>
    <property type="match status" value="1"/>
</dbReference>
<evidence type="ECO:0000313" key="6">
    <source>
        <dbReference type="Proteomes" id="UP000176998"/>
    </source>
</evidence>
<dbReference type="InterPro" id="IPR036291">
    <property type="entry name" value="NAD(P)-bd_dom_sf"/>
</dbReference>
<dbReference type="AlphaFoldDB" id="A0A1G4AS75"/>
<protein>
    <submittedName>
        <fullName evidence="5">Fungal specific transcription factor domain-containing protein</fullName>
    </submittedName>
</protein>
<dbReference type="SUPFAM" id="SSF51735">
    <property type="entry name" value="NAD(P)-binding Rossmann-fold domains"/>
    <property type="match status" value="1"/>
</dbReference>
<feature type="compositionally biased region" description="Low complexity" evidence="4">
    <location>
        <begin position="241"/>
        <end position="253"/>
    </location>
</feature>
<gene>
    <name evidence="5" type="ORF">CORC01_12835</name>
</gene>
<organism evidence="5 6">
    <name type="scientific">Colletotrichum orchidophilum</name>
    <dbReference type="NCBI Taxonomy" id="1209926"/>
    <lineage>
        <taxon>Eukaryota</taxon>
        <taxon>Fungi</taxon>
        <taxon>Dikarya</taxon>
        <taxon>Ascomycota</taxon>
        <taxon>Pezizomycotina</taxon>
        <taxon>Sordariomycetes</taxon>
        <taxon>Hypocreomycetidae</taxon>
        <taxon>Glomerellales</taxon>
        <taxon>Glomerellaceae</taxon>
        <taxon>Colletotrichum</taxon>
    </lineage>
</organism>
<dbReference type="GO" id="GO:0005634">
    <property type="term" value="C:nucleus"/>
    <property type="evidence" value="ECO:0007669"/>
    <property type="project" value="TreeGrafter"/>
</dbReference>
<dbReference type="CDD" id="cd12148">
    <property type="entry name" value="fungal_TF_MHR"/>
    <property type="match status" value="1"/>
</dbReference>
<sequence>MAINGTTNDTRKSISLRAPNPPIENSVFKKFRLDRRTVIITGGARNIGSKVASGIAEAVANFTGRSPSSTTASKAAVFIVAAIAKDFGVKVKAYQFNVTGYPAFEAAVAEAVKDFGRLDVMIANAGVPFKAGGLDDEVKDWKRVREVDFDGECNYVRTVVLVFRQQRSGVGIIIASMSQRPCCKRPTGAEPLQCLQCRNNKPEELGNTGAENPGMLPQCGIAHQEPPEQSQSSLLPQNHVLSSTPFSSKSLSPAQAQRATTLDKPTNDAAHRDFNLLGAHPTDDFEWDQQETFTNYSASKAVLEADWNSEVIADPITGGMASLAVRERESGYLEVASGASAAIILTTAVQPDPNRHITDAMMDAYSRLYHLSYPIVHEATFRSQYAGVIPRPNGDCWLVPAYTARSILSFNFLDLGNLSLVQALTLICNYQKKRDKPNSGYNYLGLGSLTAISKSYPAETDGITPYTPVGTQASFHLATTPIYTRVFSKPLPFPAEMIHLEQDRLEPWLASVPPYFSETSRVPLKYALAHAVMNWRYRTLRIIKYGPFAICRALQARDRRPDDSSDDIWPFEMCLEEAKVAIISISEFWQRNEHNRLGARYAFNDVATSAAVAAAPAIRADYTTSLGNETKAAPSSAPEPIDESP</sequence>
<accession>A0A1G4AS75</accession>
<dbReference type="InterPro" id="IPR051127">
    <property type="entry name" value="Fungal_SecMet_Regulators"/>
</dbReference>
<dbReference type="STRING" id="1209926.A0A1G4AS75"/>
<dbReference type="Proteomes" id="UP000176998">
    <property type="component" value="Unassembled WGS sequence"/>
</dbReference>
<feature type="compositionally biased region" description="Polar residues" evidence="4">
    <location>
        <begin position="254"/>
        <end position="264"/>
    </location>
</feature>
<dbReference type="RefSeq" id="XP_022469054.1">
    <property type="nucleotide sequence ID" value="XM_022624453.1"/>
</dbReference>
<feature type="compositionally biased region" description="Polar residues" evidence="4">
    <location>
        <begin position="227"/>
        <end position="240"/>
    </location>
</feature>
<dbReference type="GO" id="GO:0000435">
    <property type="term" value="P:positive regulation of transcription from RNA polymerase II promoter by galactose"/>
    <property type="evidence" value="ECO:0007669"/>
    <property type="project" value="TreeGrafter"/>
</dbReference>
<keyword evidence="1" id="KW-0805">Transcription regulation</keyword>
<evidence type="ECO:0000256" key="1">
    <source>
        <dbReference type="ARBA" id="ARBA00023015"/>
    </source>
</evidence>
<evidence type="ECO:0000256" key="4">
    <source>
        <dbReference type="SAM" id="MobiDB-lite"/>
    </source>
</evidence>
<dbReference type="PRINTS" id="PR00081">
    <property type="entry name" value="GDHRDH"/>
</dbReference>
<proteinExistence type="predicted"/>
<dbReference type="Pfam" id="PF00106">
    <property type="entry name" value="adh_short"/>
    <property type="match status" value="1"/>
</dbReference>
<dbReference type="GO" id="GO:0000981">
    <property type="term" value="F:DNA-binding transcription factor activity, RNA polymerase II-specific"/>
    <property type="evidence" value="ECO:0007669"/>
    <property type="project" value="TreeGrafter"/>
</dbReference>
<name>A0A1G4AS75_9PEZI</name>
<evidence type="ECO:0000256" key="3">
    <source>
        <dbReference type="ARBA" id="ARBA00023242"/>
    </source>
</evidence>
<dbReference type="EMBL" id="MJBS01000167">
    <property type="protein sequence ID" value="OHE91882.1"/>
    <property type="molecule type" value="Genomic_DNA"/>
</dbReference>
<dbReference type="OrthoDB" id="3364175at2759"/>
<dbReference type="InterPro" id="IPR002347">
    <property type="entry name" value="SDR_fam"/>
</dbReference>